<evidence type="ECO:0000313" key="10">
    <source>
        <dbReference type="EMBL" id="KYO69177.1"/>
    </source>
</evidence>
<protein>
    <submittedName>
        <fullName evidence="10">Epoxyqueuosine reductase</fullName>
        <ecNumber evidence="10">1.17.99.6</ecNumber>
    </submittedName>
</protein>
<evidence type="ECO:0000259" key="9">
    <source>
        <dbReference type="PROSITE" id="PS51379"/>
    </source>
</evidence>
<dbReference type="GO" id="GO:0052693">
    <property type="term" value="F:epoxyqueuosine reductase activity"/>
    <property type="evidence" value="ECO:0007669"/>
    <property type="project" value="UniProtKB-EC"/>
</dbReference>
<dbReference type="InterPro" id="IPR004453">
    <property type="entry name" value="QueG"/>
</dbReference>
<dbReference type="NCBIfam" id="TIGR00276">
    <property type="entry name" value="tRNA epoxyqueuosine(34) reductase QueG"/>
    <property type="match status" value="1"/>
</dbReference>
<keyword evidence="7" id="KW-0408">Iron</keyword>
<dbReference type="Pfam" id="PF13484">
    <property type="entry name" value="Fer4_16"/>
    <property type="match status" value="1"/>
</dbReference>
<feature type="domain" description="4Fe-4S ferredoxin-type" evidence="9">
    <location>
        <begin position="184"/>
        <end position="213"/>
    </location>
</feature>
<keyword evidence="11" id="KW-1185">Reference proteome</keyword>
<dbReference type="InterPro" id="IPR013542">
    <property type="entry name" value="QueG_DUF1730"/>
</dbReference>
<evidence type="ECO:0000256" key="6">
    <source>
        <dbReference type="ARBA" id="ARBA00023002"/>
    </source>
</evidence>
<keyword evidence="3" id="KW-0819">tRNA processing</keyword>
<evidence type="ECO:0000256" key="3">
    <source>
        <dbReference type="ARBA" id="ARBA00022694"/>
    </source>
</evidence>
<gene>
    <name evidence="10" type="primary">queG</name>
    <name evidence="10" type="ORF">ATZ99_00500</name>
</gene>
<name>A0A161REG6_9FIRM</name>
<evidence type="ECO:0000256" key="7">
    <source>
        <dbReference type="ARBA" id="ARBA00023004"/>
    </source>
</evidence>
<dbReference type="Pfam" id="PF08331">
    <property type="entry name" value="QueG_DUF1730"/>
    <property type="match status" value="1"/>
</dbReference>
<sequence length="346" mass="39943">MMNIQKIKNEIINYSKLIGFDLIGFAKADPFINEYNLLKERKQRGLISPFEETDLEKRCFPDKIMKGAKTIIVFALNYLNHYNSSIRFTKEYLEEKKKEGVFSKYACIVDYHTIIKDKLFKVAKFIKDRFNADSRFFVDSGAILERAAAQRAGIGYIGANTCLFTKEYGSYVFLGEIITNIDLPEDEPIESLCNRCEKCIFACPTGALYEPFKLNPFKCLSYLTQSKKAITDKKMIKAFANRLFGCDSCQDVCPNNQLKNVLIKNHREFLLDYKLPLDPFYIFKIGNKEYKEHFGSTPIEWRGKNILRRNALIVISNAGELDKLDKNVILKDTSEIVREQAKVLLI</sequence>
<evidence type="ECO:0000256" key="2">
    <source>
        <dbReference type="ARBA" id="ARBA00022490"/>
    </source>
</evidence>
<dbReference type="InterPro" id="IPR017900">
    <property type="entry name" value="4Fe4S_Fe_S_CS"/>
</dbReference>
<comment type="caution">
    <text evidence="10">The sequence shown here is derived from an EMBL/GenBank/DDBJ whole genome shotgun (WGS) entry which is preliminary data.</text>
</comment>
<keyword evidence="2" id="KW-0963">Cytoplasm</keyword>
<dbReference type="PANTHER" id="PTHR30002">
    <property type="entry name" value="EPOXYQUEUOSINE REDUCTASE"/>
    <property type="match status" value="1"/>
</dbReference>
<organism evidence="10 11">
    <name type="scientific">Thermovenabulum gondwanense</name>
    <dbReference type="NCBI Taxonomy" id="520767"/>
    <lineage>
        <taxon>Bacteria</taxon>
        <taxon>Bacillati</taxon>
        <taxon>Bacillota</taxon>
        <taxon>Clostridia</taxon>
        <taxon>Thermosediminibacterales</taxon>
        <taxon>Thermosediminibacteraceae</taxon>
        <taxon>Thermovenabulum</taxon>
    </lineage>
</organism>
<dbReference type="SUPFAM" id="SSF46548">
    <property type="entry name" value="alpha-helical ferredoxin"/>
    <property type="match status" value="1"/>
</dbReference>
<evidence type="ECO:0000256" key="5">
    <source>
        <dbReference type="ARBA" id="ARBA00022785"/>
    </source>
</evidence>
<proteinExistence type="predicted"/>
<dbReference type="RefSeq" id="WP_187694800.1">
    <property type="nucleotide sequence ID" value="NZ_LOHZ01000014.1"/>
</dbReference>
<dbReference type="Proteomes" id="UP000075737">
    <property type="component" value="Unassembled WGS sequence"/>
</dbReference>
<keyword evidence="1" id="KW-0004">4Fe-4S</keyword>
<evidence type="ECO:0000256" key="8">
    <source>
        <dbReference type="ARBA" id="ARBA00023014"/>
    </source>
</evidence>
<dbReference type="STRING" id="520767.ATZ99_00500"/>
<dbReference type="Gene3D" id="3.30.70.20">
    <property type="match status" value="1"/>
</dbReference>
<dbReference type="GO" id="GO:0051539">
    <property type="term" value="F:4 iron, 4 sulfur cluster binding"/>
    <property type="evidence" value="ECO:0007669"/>
    <property type="project" value="UniProtKB-KW"/>
</dbReference>
<keyword evidence="4" id="KW-0479">Metal-binding</keyword>
<dbReference type="GO" id="GO:0046872">
    <property type="term" value="F:metal ion binding"/>
    <property type="evidence" value="ECO:0007669"/>
    <property type="project" value="UniProtKB-KW"/>
</dbReference>
<keyword evidence="6 10" id="KW-0560">Oxidoreductase</keyword>
<accession>A0A161REG6</accession>
<dbReference type="InterPro" id="IPR017896">
    <property type="entry name" value="4Fe4S_Fe-S-bd"/>
</dbReference>
<dbReference type="EMBL" id="LOHZ01000014">
    <property type="protein sequence ID" value="KYO69177.1"/>
    <property type="molecule type" value="Genomic_DNA"/>
</dbReference>
<dbReference type="PROSITE" id="PS51379">
    <property type="entry name" value="4FE4S_FER_2"/>
    <property type="match status" value="1"/>
</dbReference>
<dbReference type="PANTHER" id="PTHR30002:SF4">
    <property type="entry name" value="EPOXYQUEUOSINE REDUCTASE"/>
    <property type="match status" value="1"/>
</dbReference>
<keyword evidence="8" id="KW-0411">Iron-sulfur</keyword>
<reference evidence="10 11" key="1">
    <citation type="submission" date="2015-12" db="EMBL/GenBank/DDBJ databases">
        <title>Draft genome of Thermovenabulum gondwanense isolated from a red thermophilic microbial mat colonisisng an outflow channel of a bore well.</title>
        <authorList>
            <person name="Patel B.K."/>
        </authorList>
    </citation>
    <scope>NUCLEOTIDE SEQUENCE [LARGE SCALE GENOMIC DNA]</scope>
    <source>
        <strain evidence="10 11">R270</strain>
    </source>
</reference>
<evidence type="ECO:0000256" key="1">
    <source>
        <dbReference type="ARBA" id="ARBA00022485"/>
    </source>
</evidence>
<evidence type="ECO:0000256" key="4">
    <source>
        <dbReference type="ARBA" id="ARBA00022723"/>
    </source>
</evidence>
<dbReference type="GO" id="GO:0008616">
    <property type="term" value="P:tRNA queuosine(34) biosynthetic process"/>
    <property type="evidence" value="ECO:0007669"/>
    <property type="project" value="UniProtKB-KW"/>
</dbReference>
<evidence type="ECO:0000313" key="11">
    <source>
        <dbReference type="Proteomes" id="UP000075737"/>
    </source>
</evidence>
<dbReference type="PROSITE" id="PS00198">
    <property type="entry name" value="4FE4S_FER_1"/>
    <property type="match status" value="1"/>
</dbReference>
<dbReference type="EC" id="1.17.99.6" evidence="10"/>
<dbReference type="AlphaFoldDB" id="A0A161REG6"/>
<keyword evidence="5" id="KW-0671">Queuosine biosynthesis</keyword>